<feature type="transmembrane region" description="Helical" evidence="1">
    <location>
        <begin position="66"/>
        <end position="83"/>
    </location>
</feature>
<feature type="transmembrane region" description="Helical" evidence="1">
    <location>
        <begin position="41"/>
        <end position="60"/>
    </location>
</feature>
<name>A0A6N6M9Z1_9FLAO</name>
<dbReference type="OrthoDB" id="1162022at2"/>
<gene>
    <name evidence="2" type="ORF">F3059_03235</name>
</gene>
<dbReference type="Proteomes" id="UP000435357">
    <property type="component" value="Unassembled WGS sequence"/>
</dbReference>
<evidence type="ECO:0000313" key="3">
    <source>
        <dbReference type="Proteomes" id="UP000435357"/>
    </source>
</evidence>
<feature type="transmembrane region" description="Helical" evidence="1">
    <location>
        <begin position="184"/>
        <end position="202"/>
    </location>
</feature>
<feature type="transmembrane region" description="Helical" evidence="1">
    <location>
        <begin position="95"/>
        <end position="115"/>
    </location>
</feature>
<comment type="caution">
    <text evidence="2">The sequence shown here is derived from an EMBL/GenBank/DDBJ whole genome shotgun (WGS) entry which is preliminary data.</text>
</comment>
<proteinExistence type="predicted"/>
<sequence length="211" mass="23314">METFTNISIIIHATCGAIALLSATIAVIAQKGKKLHRKSGLVFYYSMMACGISAFLISVLPGHESPFLFAVGIFSLFFVLTGYRALQFKRKNHNLMFDKIIAYVMIVSGVLMITLPPLLTAKMDIVLTVFGAVGIYFSIQDLRLFQNRKKLRATWLNQHLTRMMGGFIAAVTAFVVVNQILPGVVGWLLPGAVGSIIISYWVRKNVKSKIA</sequence>
<keyword evidence="3" id="KW-1185">Reference proteome</keyword>
<organism evidence="2 3">
    <name type="scientific">Salibacter halophilus</name>
    <dbReference type="NCBI Taxonomy" id="1803916"/>
    <lineage>
        <taxon>Bacteria</taxon>
        <taxon>Pseudomonadati</taxon>
        <taxon>Bacteroidota</taxon>
        <taxon>Flavobacteriia</taxon>
        <taxon>Flavobacteriales</taxon>
        <taxon>Salibacteraceae</taxon>
        <taxon>Salibacter</taxon>
    </lineage>
</organism>
<keyword evidence="1" id="KW-1133">Transmembrane helix</keyword>
<dbReference type="AlphaFoldDB" id="A0A6N6M9Z1"/>
<feature type="transmembrane region" description="Helical" evidence="1">
    <location>
        <begin position="160"/>
        <end position="178"/>
    </location>
</feature>
<keyword evidence="1" id="KW-0472">Membrane</keyword>
<feature type="transmembrane region" description="Helical" evidence="1">
    <location>
        <begin position="121"/>
        <end position="139"/>
    </location>
</feature>
<evidence type="ECO:0000256" key="1">
    <source>
        <dbReference type="SAM" id="Phobius"/>
    </source>
</evidence>
<reference evidence="2 3" key="1">
    <citation type="submission" date="2019-09" db="EMBL/GenBank/DDBJ databases">
        <title>Genomes of Cryomorphaceae.</title>
        <authorList>
            <person name="Bowman J.P."/>
        </authorList>
    </citation>
    <scope>NUCLEOTIDE SEQUENCE [LARGE SCALE GENOMIC DNA]</scope>
    <source>
        <strain evidence="2 3">KCTC 52047</strain>
    </source>
</reference>
<dbReference type="RefSeq" id="WP_151166508.1">
    <property type="nucleotide sequence ID" value="NZ_WACR01000002.1"/>
</dbReference>
<keyword evidence="1" id="KW-0812">Transmembrane</keyword>
<feature type="transmembrane region" description="Helical" evidence="1">
    <location>
        <begin position="6"/>
        <end position="29"/>
    </location>
</feature>
<protein>
    <submittedName>
        <fullName evidence="2">DUF2306 domain-containing protein</fullName>
    </submittedName>
</protein>
<dbReference type="EMBL" id="WACR01000002">
    <property type="protein sequence ID" value="KAB1065683.1"/>
    <property type="molecule type" value="Genomic_DNA"/>
</dbReference>
<evidence type="ECO:0000313" key="2">
    <source>
        <dbReference type="EMBL" id="KAB1065683.1"/>
    </source>
</evidence>
<accession>A0A6N6M9Z1</accession>